<evidence type="ECO:0000313" key="3">
    <source>
        <dbReference type="Proteomes" id="UP000268048"/>
    </source>
</evidence>
<feature type="domain" description="Endonuclease GajA/Old nuclease/RecF-like AAA" evidence="1">
    <location>
        <begin position="1"/>
        <end position="65"/>
    </location>
</feature>
<dbReference type="PANTHER" id="PTHR43581">
    <property type="entry name" value="ATP/GTP PHOSPHATASE"/>
    <property type="match status" value="1"/>
</dbReference>
<dbReference type="InterPro" id="IPR027417">
    <property type="entry name" value="P-loop_NTPase"/>
</dbReference>
<protein>
    <submittedName>
        <fullName evidence="2">Pathogenesis related protein</fullName>
    </submittedName>
</protein>
<sequence length="103" mass="11415">MRVINLKIENFRGVKSADLSFDGHTLLVGGNNVGKSTICEALDLVLSPDRLSRFPPVQEFDFYNAEYLEADSTTPVKIRVEVMLVDLSGEVERTCGVLPLTEN</sequence>
<dbReference type="EMBL" id="CP027753">
    <property type="protein sequence ID" value="AZE47727.1"/>
    <property type="molecule type" value="Genomic_DNA"/>
</dbReference>
<dbReference type="Pfam" id="PF13175">
    <property type="entry name" value="AAA_15"/>
    <property type="match status" value="1"/>
</dbReference>
<dbReference type="RefSeq" id="WP_124319925.1">
    <property type="nucleotide sequence ID" value="NZ_CP027753.1"/>
</dbReference>
<dbReference type="InterPro" id="IPR041685">
    <property type="entry name" value="AAA_GajA/Old/RecF-like"/>
</dbReference>
<gene>
    <name evidence="2" type="ORF">C4K04_2043</name>
</gene>
<dbReference type="InterPro" id="IPR051396">
    <property type="entry name" value="Bact_Antivir_Def_Nuclease"/>
</dbReference>
<proteinExistence type="predicted"/>
<dbReference type="Proteomes" id="UP000268048">
    <property type="component" value="Chromosome"/>
</dbReference>
<dbReference type="Gene3D" id="3.40.50.300">
    <property type="entry name" value="P-loop containing nucleotide triphosphate hydrolases"/>
    <property type="match status" value="1"/>
</dbReference>
<organism evidence="2 3">
    <name type="scientific">Pseudomonas chlororaphis</name>
    <dbReference type="NCBI Taxonomy" id="587753"/>
    <lineage>
        <taxon>Bacteria</taxon>
        <taxon>Pseudomonadati</taxon>
        <taxon>Pseudomonadota</taxon>
        <taxon>Gammaproteobacteria</taxon>
        <taxon>Pseudomonadales</taxon>
        <taxon>Pseudomonadaceae</taxon>
        <taxon>Pseudomonas</taxon>
    </lineage>
</organism>
<dbReference type="PANTHER" id="PTHR43581:SF4">
    <property type="entry name" value="ATP_GTP PHOSPHATASE"/>
    <property type="match status" value="1"/>
</dbReference>
<dbReference type="SUPFAM" id="SSF52540">
    <property type="entry name" value="P-loop containing nucleoside triphosphate hydrolases"/>
    <property type="match status" value="1"/>
</dbReference>
<evidence type="ECO:0000259" key="1">
    <source>
        <dbReference type="Pfam" id="PF13175"/>
    </source>
</evidence>
<evidence type="ECO:0000313" key="2">
    <source>
        <dbReference type="EMBL" id="AZE47727.1"/>
    </source>
</evidence>
<accession>A0A3G7TKT6</accession>
<reference evidence="2 3" key="1">
    <citation type="submission" date="2018-03" db="EMBL/GenBank/DDBJ databases">
        <title>Diversity of phytobeneficial traits revealed by whole-genome analysis of worldwide-isolated phenazine-producing Pseudomonas spp.</title>
        <authorList>
            <person name="Biessy A."/>
            <person name="Novinscak A."/>
            <person name="Blom J."/>
            <person name="Leger G."/>
            <person name="Thomashow L.S."/>
            <person name="Cazorla F.M."/>
            <person name="Josic D."/>
            <person name="Filion M."/>
        </authorList>
    </citation>
    <scope>NUCLEOTIDE SEQUENCE [LARGE SCALE GENOMIC DNA]</scope>
    <source>
        <strain evidence="2 3">B25</strain>
    </source>
</reference>
<name>A0A3G7TKT6_9PSED</name>
<dbReference type="AlphaFoldDB" id="A0A3G7TKT6"/>